<evidence type="ECO:0000313" key="11">
    <source>
        <dbReference type="WBParaSite" id="MCU_013318-RA"/>
    </source>
</evidence>
<dbReference type="AlphaFoldDB" id="A0A0R3UC82"/>
<organism evidence="11">
    <name type="scientific">Mesocestoides corti</name>
    <name type="common">Flatworm</name>
    <dbReference type="NCBI Taxonomy" id="53468"/>
    <lineage>
        <taxon>Eukaryota</taxon>
        <taxon>Metazoa</taxon>
        <taxon>Spiralia</taxon>
        <taxon>Lophotrochozoa</taxon>
        <taxon>Platyhelminthes</taxon>
        <taxon>Cestoda</taxon>
        <taxon>Eucestoda</taxon>
        <taxon>Cyclophyllidea</taxon>
        <taxon>Mesocestoididae</taxon>
        <taxon>Mesocestoides</taxon>
    </lineage>
</organism>
<comment type="catalytic activity">
    <reaction evidence="7">
        <text>RX + glutathione = an S-substituted glutathione + a halide anion + H(+)</text>
        <dbReference type="Rhea" id="RHEA:16437"/>
        <dbReference type="ChEBI" id="CHEBI:15378"/>
        <dbReference type="ChEBI" id="CHEBI:16042"/>
        <dbReference type="ChEBI" id="CHEBI:17792"/>
        <dbReference type="ChEBI" id="CHEBI:57925"/>
        <dbReference type="ChEBI" id="CHEBI:90779"/>
        <dbReference type="EC" id="2.5.1.18"/>
    </reaction>
</comment>
<feature type="domain" description="GST C-terminal" evidence="8">
    <location>
        <begin position="1"/>
        <end position="118"/>
    </location>
</feature>
<evidence type="ECO:0000256" key="6">
    <source>
        <dbReference type="ARBA" id="ARBA00022679"/>
    </source>
</evidence>
<comment type="similarity">
    <text evidence="3">Belongs to the GST superfamily. Mu family.</text>
</comment>
<dbReference type="SUPFAM" id="SSF47616">
    <property type="entry name" value="GST C-terminal domain-like"/>
    <property type="match status" value="1"/>
</dbReference>
<dbReference type="OrthoDB" id="4951845at2759"/>
<dbReference type="InterPro" id="IPR004046">
    <property type="entry name" value="GST_C"/>
</dbReference>
<gene>
    <name evidence="9" type="ORF">MCOS_LOCUS4531</name>
</gene>
<reference evidence="11" key="2">
    <citation type="submission" date="2019-11" db="UniProtKB">
        <authorList>
            <consortium name="WormBaseParasite"/>
        </authorList>
    </citation>
    <scope>IDENTIFICATION</scope>
</reference>
<evidence type="ECO:0000256" key="2">
    <source>
        <dbReference type="ARBA" id="ARBA00003701"/>
    </source>
</evidence>
<protein>
    <recommendedName>
        <fullName evidence="5">glutathione transferase</fullName>
        <ecNumber evidence="5">2.5.1.18</ecNumber>
    </recommendedName>
</protein>
<dbReference type="STRING" id="53468.A0A0R3UC82"/>
<evidence type="ECO:0000259" key="8">
    <source>
        <dbReference type="PROSITE" id="PS50405"/>
    </source>
</evidence>
<evidence type="ECO:0000256" key="4">
    <source>
        <dbReference type="ARBA" id="ARBA00011738"/>
    </source>
</evidence>
<dbReference type="PROSITE" id="PS50405">
    <property type="entry name" value="GST_CTER"/>
    <property type="match status" value="1"/>
</dbReference>
<dbReference type="Proteomes" id="UP000267029">
    <property type="component" value="Unassembled WGS sequence"/>
</dbReference>
<dbReference type="InterPro" id="IPR010987">
    <property type="entry name" value="Glutathione-S-Trfase_C-like"/>
</dbReference>
<dbReference type="GO" id="GO:0006749">
    <property type="term" value="P:glutathione metabolic process"/>
    <property type="evidence" value="ECO:0007669"/>
    <property type="project" value="TreeGrafter"/>
</dbReference>
<evidence type="ECO:0000256" key="5">
    <source>
        <dbReference type="ARBA" id="ARBA00012452"/>
    </source>
</evidence>
<dbReference type="EC" id="2.5.1.18" evidence="5"/>
<evidence type="ECO:0000313" key="10">
    <source>
        <dbReference type="Proteomes" id="UP000267029"/>
    </source>
</evidence>
<sequence length="127" mass="15086">MRAELHMLSNAANDIRFHFAMMCYSPDFEKLKPEFMEKLPQRLGDFEKYLGEKQWLTGDKINYPDFILCDMLNVLVKFEPTCLDKHPKLKAYLCRFENLPKLKDYMASDEFKSSPCMFYTATWRGDC</sequence>
<dbReference type="PANTHER" id="PTHR11571">
    <property type="entry name" value="GLUTATHIONE S-TRANSFERASE"/>
    <property type="match status" value="1"/>
</dbReference>
<comment type="function">
    <text evidence="1">GST isoenzymes appear to play a central role in the parasite detoxification system. Other functions are also suspected including a role in increasing the solubility of haematin in the parasite gut.</text>
</comment>
<reference evidence="9 10" key="1">
    <citation type="submission" date="2018-10" db="EMBL/GenBank/DDBJ databases">
        <authorList>
            <consortium name="Pathogen Informatics"/>
        </authorList>
    </citation>
    <scope>NUCLEOTIDE SEQUENCE [LARGE SCALE GENOMIC DNA]</scope>
</reference>
<accession>A0A0R3UC82</accession>
<proteinExistence type="inferred from homology"/>
<dbReference type="Pfam" id="PF14497">
    <property type="entry name" value="GST_C_3"/>
    <property type="match status" value="1"/>
</dbReference>
<evidence type="ECO:0000256" key="3">
    <source>
        <dbReference type="ARBA" id="ARBA00005861"/>
    </source>
</evidence>
<keyword evidence="10" id="KW-1185">Reference proteome</keyword>
<dbReference type="GO" id="GO:0004364">
    <property type="term" value="F:glutathione transferase activity"/>
    <property type="evidence" value="ECO:0007669"/>
    <property type="project" value="UniProtKB-EC"/>
</dbReference>
<name>A0A0R3UC82_MESCO</name>
<keyword evidence="6" id="KW-0808">Transferase</keyword>
<evidence type="ECO:0000256" key="7">
    <source>
        <dbReference type="ARBA" id="ARBA00047960"/>
    </source>
</evidence>
<dbReference type="EMBL" id="UXSR01001816">
    <property type="protein sequence ID" value="VDD78528.1"/>
    <property type="molecule type" value="Genomic_DNA"/>
</dbReference>
<dbReference type="Gene3D" id="1.20.1050.130">
    <property type="match status" value="1"/>
</dbReference>
<evidence type="ECO:0000256" key="1">
    <source>
        <dbReference type="ARBA" id="ARBA00002446"/>
    </source>
</evidence>
<dbReference type="PANTHER" id="PTHR11571:SF222">
    <property type="entry name" value="GLUTATHIONE TRANSFERASE"/>
    <property type="match status" value="1"/>
</dbReference>
<comment type="subunit">
    <text evidence="4">Homodimer.</text>
</comment>
<comment type="function">
    <text evidence="2">Conjugation of reduced glutathione to a wide number of exogenous and endogenous hydrophobic electrophiles.</text>
</comment>
<evidence type="ECO:0000313" key="9">
    <source>
        <dbReference type="EMBL" id="VDD78528.1"/>
    </source>
</evidence>
<dbReference type="WBParaSite" id="MCU_013318-RA">
    <property type="protein sequence ID" value="MCU_013318-RA"/>
    <property type="gene ID" value="MCU_013318"/>
</dbReference>
<dbReference type="InterPro" id="IPR050213">
    <property type="entry name" value="GST_superfamily"/>
</dbReference>
<dbReference type="InterPro" id="IPR036282">
    <property type="entry name" value="Glutathione-S-Trfase_C_sf"/>
</dbReference>
<dbReference type="FunFam" id="1.20.1050.10:FF:000003">
    <property type="entry name" value="Glutathione S-transferase 2"/>
    <property type="match status" value="1"/>
</dbReference>